<dbReference type="InterPro" id="IPR002508">
    <property type="entry name" value="MurNAc-LAA_cat"/>
</dbReference>
<dbReference type="SUPFAM" id="SSF53187">
    <property type="entry name" value="Zn-dependent exopeptidases"/>
    <property type="match status" value="1"/>
</dbReference>
<dbReference type="Pfam" id="PF04122">
    <property type="entry name" value="CW_binding_2"/>
    <property type="match status" value="3"/>
</dbReference>
<dbReference type="CDD" id="cd02696">
    <property type="entry name" value="MurNAc-LAA"/>
    <property type="match status" value="1"/>
</dbReference>
<dbReference type="RefSeq" id="WP_160917884.1">
    <property type="nucleotide sequence ID" value="NZ_WMEY01000001.1"/>
</dbReference>
<dbReference type="GO" id="GO:0009253">
    <property type="term" value="P:peptidoglycan catabolic process"/>
    <property type="evidence" value="ECO:0007669"/>
    <property type="project" value="InterPro"/>
</dbReference>
<dbReference type="AlphaFoldDB" id="A0A845ESD7"/>
<dbReference type="EMBL" id="WMEY01000001">
    <property type="protein sequence ID" value="MYL61980.1"/>
    <property type="molecule type" value="Genomic_DNA"/>
</dbReference>
<dbReference type="PANTHER" id="PTHR30032:SF8">
    <property type="entry name" value="GERMINATION-SPECIFIC N-ACETYLMURAMOYL-L-ALANINE AMIDASE"/>
    <property type="match status" value="1"/>
</dbReference>
<name>A0A845ESD7_9BACL</name>
<organism evidence="3 4">
    <name type="scientific">Guptibacillus hwajinpoensis</name>
    <dbReference type="NCBI Taxonomy" id="208199"/>
    <lineage>
        <taxon>Bacteria</taxon>
        <taxon>Bacillati</taxon>
        <taxon>Bacillota</taxon>
        <taxon>Bacilli</taxon>
        <taxon>Bacillales</taxon>
        <taxon>Guptibacillaceae</taxon>
        <taxon>Guptibacillus</taxon>
    </lineage>
</organism>
<dbReference type="Gene3D" id="3.40.630.40">
    <property type="entry name" value="Zn-dependent exopeptidases"/>
    <property type="match status" value="1"/>
</dbReference>
<gene>
    <name evidence="3" type="ORF">GLW07_01295</name>
</gene>
<evidence type="ECO:0000256" key="1">
    <source>
        <dbReference type="SAM" id="SignalP"/>
    </source>
</evidence>
<comment type="caution">
    <text evidence="3">The sequence shown here is derived from an EMBL/GenBank/DDBJ whole genome shotgun (WGS) entry which is preliminary data.</text>
</comment>
<dbReference type="Gene3D" id="3.40.50.12090">
    <property type="match status" value="2"/>
</dbReference>
<protein>
    <recommendedName>
        <fullName evidence="2">MurNAc-LAA domain-containing protein</fullName>
    </recommendedName>
</protein>
<accession>A0A845ESD7</accession>
<dbReference type="GO" id="GO:0008745">
    <property type="term" value="F:N-acetylmuramoyl-L-alanine amidase activity"/>
    <property type="evidence" value="ECO:0007669"/>
    <property type="project" value="InterPro"/>
</dbReference>
<dbReference type="InterPro" id="IPR007253">
    <property type="entry name" value="Cell_wall-bd_2"/>
</dbReference>
<evidence type="ECO:0000259" key="2">
    <source>
        <dbReference type="SMART" id="SM00646"/>
    </source>
</evidence>
<feature type="chain" id="PRO_5033049681" description="MurNAc-LAA domain-containing protein" evidence="1">
    <location>
        <begin position="24"/>
        <end position="693"/>
    </location>
</feature>
<reference evidence="3 4" key="1">
    <citation type="submission" date="2019-11" db="EMBL/GenBank/DDBJ databases">
        <title>Genome sequences of 17 halophilic strains isolated from different environments.</title>
        <authorList>
            <person name="Furrow R.E."/>
        </authorList>
    </citation>
    <scope>NUCLEOTIDE SEQUENCE [LARGE SCALE GENOMIC DNA]</scope>
    <source>
        <strain evidence="3 4">22506_14_FS</strain>
    </source>
</reference>
<dbReference type="Proteomes" id="UP000447833">
    <property type="component" value="Unassembled WGS sequence"/>
</dbReference>
<dbReference type="SMART" id="SM00646">
    <property type="entry name" value="Ami_3"/>
    <property type="match status" value="1"/>
</dbReference>
<evidence type="ECO:0000313" key="4">
    <source>
        <dbReference type="Proteomes" id="UP000447833"/>
    </source>
</evidence>
<evidence type="ECO:0000313" key="3">
    <source>
        <dbReference type="EMBL" id="MYL61980.1"/>
    </source>
</evidence>
<dbReference type="PANTHER" id="PTHR30032">
    <property type="entry name" value="N-ACETYLMURAMOYL-L-ALANINE AMIDASE-RELATED"/>
    <property type="match status" value="1"/>
</dbReference>
<proteinExistence type="predicted"/>
<dbReference type="InterPro" id="IPR051922">
    <property type="entry name" value="Bact_Sporulation_Assoc"/>
</dbReference>
<feature type="signal peptide" evidence="1">
    <location>
        <begin position="1"/>
        <end position="23"/>
    </location>
</feature>
<dbReference type="Pfam" id="PF01520">
    <property type="entry name" value="Amidase_3"/>
    <property type="match status" value="1"/>
</dbReference>
<feature type="domain" description="MurNAc-LAA" evidence="2">
    <location>
        <begin position="101"/>
        <end position="232"/>
    </location>
</feature>
<keyword evidence="1" id="KW-0732">Signal</keyword>
<sequence length="693" mass="76125">MKKSLLVSFFIFMVVMIHSPSFASAEKYIVIDPGHGGKFSGTSGYSGAETGFYEKVGTLEIGLKLKEKLEETDIKVFMTRQTDRDFANDSKEDLIERMNVANGFANGNNDNSLFISIHHNAYPFSTLVKGYETYYYSKAAAWDEEYPPDPMQVNFESESRRLASIVHPQVLNKTGLLDKGIQNDQAFFVIRNAQMPSVLVELGYMSNPSEESLIKTSRFQNDAAEALAQAAINFFKVFEVKDSSGKEIKQFTSRDDAITFAKTLNNVTVFDKDKQETIYDSTKVNYDVYIKGKSKAVSFTELSDAINYAKDRNNTKVIDKKKGTVEWSNYLTRPYQIRSKDGSSKGSYFEKSQAITAAKAMKDVKVVNRSSAETLWTNISGEQVTKTLNVKALAGSDRFETAVKISKEIYPQGFKDNKNEKTVVLTNGLGYADALSVGPLAAQLGNAPILLTRSSSLDPFAEQEIKRLGADKVLLIGGKSAISTTVEKQVKGLGVTAERIGGANRYETNLMINERLDHVEGVFVANGLSYADALASSPIASASDWAILLTDKKELSAEALSYVKGQDTAILGGEAVISSNLEEQLKNSNGSNVKRLAGETRYETLAAILDEYNDEMVSDTVLLSIGQDFPDALVSSSLAVQTGAPLILVHDALNSSVQDVLFEYGMENRVTTLFTVGGKVQEKPKSQVANRLY</sequence>